<evidence type="ECO:0000259" key="1">
    <source>
        <dbReference type="Pfam" id="PF00156"/>
    </source>
</evidence>
<sequence length="228" mass="24131">MMFQDRADAAARLADALSTYHGSHPMVLAIPRGAVPMGRIVADRLGGELDVVLVRKLGAPWHAELAVGAVDESGWIYVTPFAEAVGASPAYIEEERNGQLALLRQRRALYTPRRSAYPLGGRTVIVLDDGLATGATMIAALHAARQQQPARLICAVPVAAPDSLALVRGHADEVVCLYAPASFRAVGEHYQAFAQVDDSEVVACLAGDAAAGHPKPARPLRRQRGGTA</sequence>
<keyword evidence="3" id="KW-1185">Reference proteome</keyword>
<dbReference type="InterPro" id="IPR000836">
    <property type="entry name" value="PRTase_dom"/>
</dbReference>
<dbReference type="Gene3D" id="3.30.1310.20">
    <property type="entry name" value="PRTase-like"/>
    <property type="match status" value="1"/>
</dbReference>
<dbReference type="SUPFAM" id="SSF53271">
    <property type="entry name" value="PRTase-like"/>
    <property type="match status" value="1"/>
</dbReference>
<dbReference type="Proteomes" id="UP001216674">
    <property type="component" value="Unassembled WGS sequence"/>
</dbReference>
<organism evidence="2 3">
    <name type="scientific">Cupriavidus basilensis</name>
    <dbReference type="NCBI Taxonomy" id="68895"/>
    <lineage>
        <taxon>Bacteria</taxon>
        <taxon>Pseudomonadati</taxon>
        <taxon>Pseudomonadota</taxon>
        <taxon>Betaproteobacteria</taxon>
        <taxon>Burkholderiales</taxon>
        <taxon>Burkholderiaceae</taxon>
        <taxon>Cupriavidus</taxon>
    </lineage>
</organism>
<dbReference type="RefSeq" id="WP_276264751.1">
    <property type="nucleotide sequence ID" value="NZ_JARJLM010000180.1"/>
</dbReference>
<evidence type="ECO:0000313" key="2">
    <source>
        <dbReference type="EMBL" id="MDF3833393.1"/>
    </source>
</evidence>
<dbReference type="Pfam" id="PF00156">
    <property type="entry name" value="Pribosyltran"/>
    <property type="match status" value="1"/>
</dbReference>
<dbReference type="CDD" id="cd06223">
    <property type="entry name" value="PRTases_typeI"/>
    <property type="match status" value="1"/>
</dbReference>
<name>A0ABT6ALB0_9BURK</name>
<protein>
    <submittedName>
        <fullName evidence="2">Phosphoribosyltransferase family protein</fullName>
    </submittedName>
</protein>
<feature type="domain" description="Phosphoribosyltransferase" evidence="1">
    <location>
        <begin position="8"/>
        <end position="182"/>
    </location>
</feature>
<accession>A0ABT6ALB0</accession>
<dbReference type="Gene3D" id="3.40.50.2020">
    <property type="match status" value="1"/>
</dbReference>
<comment type="caution">
    <text evidence="2">The sequence shown here is derived from an EMBL/GenBank/DDBJ whole genome shotgun (WGS) entry which is preliminary data.</text>
</comment>
<keyword evidence="2" id="KW-0808">Transferase</keyword>
<evidence type="ECO:0000313" key="3">
    <source>
        <dbReference type="Proteomes" id="UP001216674"/>
    </source>
</evidence>
<gene>
    <name evidence="2" type="ORF">P3W85_10585</name>
</gene>
<dbReference type="GO" id="GO:0016757">
    <property type="term" value="F:glycosyltransferase activity"/>
    <property type="evidence" value="ECO:0007669"/>
    <property type="project" value="UniProtKB-KW"/>
</dbReference>
<reference evidence="2 3" key="1">
    <citation type="submission" date="2023-03" db="EMBL/GenBank/DDBJ databases">
        <title>Draft assemblies of triclosan tolerant bacteria isolated from returned activated sludge.</title>
        <authorList>
            <person name="Van Hamelsveld S."/>
        </authorList>
    </citation>
    <scope>NUCLEOTIDE SEQUENCE [LARGE SCALE GENOMIC DNA]</scope>
    <source>
        <strain evidence="2 3">GW210010_S58</strain>
    </source>
</reference>
<dbReference type="EMBL" id="JARJLM010000180">
    <property type="protein sequence ID" value="MDF3833393.1"/>
    <property type="molecule type" value="Genomic_DNA"/>
</dbReference>
<keyword evidence="2" id="KW-0328">Glycosyltransferase</keyword>
<proteinExistence type="predicted"/>
<dbReference type="InterPro" id="IPR029057">
    <property type="entry name" value="PRTase-like"/>
</dbReference>